<reference evidence="3 4" key="1">
    <citation type="journal article" date="2014" name="Genome Announc.">
        <title>Draft Genome Sequence of Commensalibacter papalotli MX01, a Symbiont Identified from the Guts of Overwintering Monarch Butterflies.</title>
        <authorList>
            <person name="Servin-Garciduenas L.E."/>
            <person name="Sanchez-Quinto A."/>
            <person name="Martinez-Romero E."/>
        </authorList>
    </citation>
    <scope>NUCLEOTIDE SEQUENCE [LARGE SCALE GENOMIC DNA]</scope>
    <source>
        <strain evidence="4">MX-MONARCH01</strain>
    </source>
</reference>
<keyword evidence="1 3" id="KW-0808">Transferase</keyword>
<dbReference type="GO" id="GO:0009103">
    <property type="term" value="P:lipopolysaccharide biosynthetic process"/>
    <property type="evidence" value="ECO:0007669"/>
    <property type="project" value="TreeGrafter"/>
</dbReference>
<dbReference type="eggNOG" id="COG0438">
    <property type="taxonomic scope" value="Bacteria"/>
</dbReference>
<dbReference type="SUPFAM" id="SSF53756">
    <property type="entry name" value="UDP-Glycosyltransferase/glycogen phosphorylase"/>
    <property type="match status" value="1"/>
</dbReference>
<organism evidence="3 4">
    <name type="scientific">Commensalibacter papalotli</name>
    <name type="common">ex Servin-Garciduenas et al. 2014</name>
    <dbReference type="NCBI Taxonomy" id="1208583"/>
    <lineage>
        <taxon>Bacteria</taxon>
        <taxon>Pseudomonadati</taxon>
        <taxon>Pseudomonadota</taxon>
        <taxon>Alphaproteobacteria</taxon>
        <taxon>Acetobacterales</taxon>
        <taxon>Acetobacteraceae</taxon>
    </lineage>
</organism>
<evidence type="ECO:0000256" key="1">
    <source>
        <dbReference type="ARBA" id="ARBA00022679"/>
    </source>
</evidence>
<dbReference type="GO" id="GO:0016757">
    <property type="term" value="F:glycosyltransferase activity"/>
    <property type="evidence" value="ECO:0007669"/>
    <property type="project" value="InterPro"/>
</dbReference>
<dbReference type="Gene3D" id="3.40.50.2000">
    <property type="entry name" value="Glycogen Phosphorylase B"/>
    <property type="match status" value="2"/>
</dbReference>
<comment type="caution">
    <text evidence="3">The sequence shown here is derived from an EMBL/GenBank/DDBJ whole genome shotgun (WGS) entry which is preliminary data.</text>
</comment>
<proteinExistence type="predicted"/>
<dbReference type="Proteomes" id="UP000019250">
    <property type="component" value="Unassembled WGS sequence"/>
</dbReference>
<sequence length="368" mass="41480">MMGKTSRIMTVLPPKEGFSPGCVGAIGLLVQCLAQPQDLIVGKALDCLPFVGLHYLEISKSWHSLFIQSNAYRYGVSRLVQKYQPRLVEIHNRPEIALYIAQKYPYIPVSLTLHNDPLSMRGLKKDIDRQKIIEKLHVVAVSEWVKDRFLSGQVKGGVTILPNYIDFEKLPQYIPISERKKNILFVGRVVADKGADIFVALCCKLLQVDPSWNIEIIGADRFNSNSPETPFIQKLRHQLRQTQIKMVGYLPYDQVLQKISEASIIIMPSRWPEPFGMTALEAMACGTPLLVSAVGALPKVVGNGALLMDPTNIEQAFQQLIRLVKNQDLREQLSLYAKEQAYHYNAEQALQALNSFRKQICPQLQGNL</sequence>
<dbReference type="PATRIC" id="fig|1208583.4.peg.1236"/>
<evidence type="ECO:0000313" key="3">
    <source>
        <dbReference type="EMBL" id="EUK19302.1"/>
    </source>
</evidence>
<dbReference type="InterPro" id="IPR001296">
    <property type="entry name" value="Glyco_trans_1"/>
</dbReference>
<dbReference type="CDD" id="cd03801">
    <property type="entry name" value="GT4_PimA-like"/>
    <property type="match status" value="1"/>
</dbReference>
<feature type="domain" description="Glycosyl transferase family 1" evidence="2">
    <location>
        <begin position="167"/>
        <end position="339"/>
    </location>
</feature>
<evidence type="ECO:0000313" key="4">
    <source>
        <dbReference type="Proteomes" id="UP000019250"/>
    </source>
</evidence>
<protein>
    <submittedName>
        <fullName evidence="3">Glycosyl transferase, group 1</fullName>
    </submittedName>
</protein>
<accession>W7DPJ5</accession>
<dbReference type="AlphaFoldDB" id="W7DPJ5"/>
<name>W7DPJ5_9PROT</name>
<dbReference type="PANTHER" id="PTHR46401:SF2">
    <property type="entry name" value="GLYCOSYLTRANSFERASE WBBK-RELATED"/>
    <property type="match status" value="1"/>
</dbReference>
<dbReference type="RefSeq" id="WP_034338204.1">
    <property type="nucleotide sequence ID" value="NZ_ATSX01000001.1"/>
</dbReference>
<gene>
    <name evidence="3" type="ORF">COMX_06110</name>
</gene>
<dbReference type="EMBL" id="ATSX01000001">
    <property type="protein sequence ID" value="EUK19302.1"/>
    <property type="molecule type" value="Genomic_DNA"/>
</dbReference>
<dbReference type="OrthoDB" id="9807414at2"/>
<dbReference type="Pfam" id="PF00534">
    <property type="entry name" value="Glycos_transf_1"/>
    <property type="match status" value="1"/>
</dbReference>
<keyword evidence="4" id="KW-1185">Reference proteome</keyword>
<dbReference type="STRING" id="1208583.COMX_06110"/>
<dbReference type="PANTHER" id="PTHR46401">
    <property type="entry name" value="GLYCOSYLTRANSFERASE WBBK-RELATED"/>
    <property type="match status" value="1"/>
</dbReference>
<evidence type="ECO:0000259" key="2">
    <source>
        <dbReference type="Pfam" id="PF00534"/>
    </source>
</evidence>